<feature type="compositionally biased region" description="Acidic residues" evidence="26">
    <location>
        <begin position="675"/>
        <end position="684"/>
    </location>
</feature>
<feature type="transmembrane region" description="Helical" evidence="27">
    <location>
        <begin position="21"/>
        <end position="43"/>
    </location>
</feature>
<comment type="subcellular location">
    <subcellularLocation>
        <location evidence="2">Cell membrane</location>
        <topology evidence="2">Single-pass type II membrane protein</topology>
    </subcellularLocation>
</comment>
<evidence type="ECO:0000256" key="14">
    <source>
        <dbReference type="ARBA" id="ARBA00022960"/>
    </source>
</evidence>
<evidence type="ECO:0000256" key="2">
    <source>
        <dbReference type="ARBA" id="ARBA00004401"/>
    </source>
</evidence>
<dbReference type="InterPro" id="IPR050396">
    <property type="entry name" value="Glycosyltr_51/Transpeptidase"/>
</dbReference>
<dbReference type="Proteomes" id="UP000199659">
    <property type="component" value="Unassembled WGS sequence"/>
</dbReference>
<dbReference type="InterPro" id="IPR001460">
    <property type="entry name" value="PCN-bd_Tpept"/>
</dbReference>
<dbReference type="Pfam" id="PF00912">
    <property type="entry name" value="Transgly"/>
    <property type="match status" value="1"/>
</dbReference>
<keyword evidence="12 27" id="KW-0812">Transmembrane</keyword>
<dbReference type="GO" id="GO:0071555">
    <property type="term" value="P:cell wall organization"/>
    <property type="evidence" value="ECO:0007669"/>
    <property type="project" value="UniProtKB-KW"/>
</dbReference>
<evidence type="ECO:0000256" key="16">
    <source>
        <dbReference type="ARBA" id="ARBA00022984"/>
    </source>
</evidence>
<keyword evidence="9" id="KW-0645">Protease</keyword>
<evidence type="ECO:0000256" key="18">
    <source>
        <dbReference type="ARBA" id="ARBA00023136"/>
    </source>
</evidence>
<keyword evidence="11" id="KW-0808">Transferase</keyword>
<feature type="compositionally biased region" description="Acidic residues" evidence="26">
    <location>
        <begin position="692"/>
        <end position="713"/>
    </location>
</feature>
<feature type="compositionally biased region" description="Acidic residues" evidence="26">
    <location>
        <begin position="728"/>
        <end position="782"/>
    </location>
</feature>
<evidence type="ECO:0000256" key="7">
    <source>
        <dbReference type="ARBA" id="ARBA00018638"/>
    </source>
</evidence>
<dbReference type="EC" id="3.4.16.4" evidence="6"/>
<comment type="similarity">
    <text evidence="5">In the N-terminal section; belongs to the glycosyltransferase 51 family.</text>
</comment>
<dbReference type="EMBL" id="FOYZ01000004">
    <property type="protein sequence ID" value="SFR71462.1"/>
    <property type="molecule type" value="Genomic_DNA"/>
</dbReference>
<dbReference type="STRING" id="37658.SAMN05661086_01224"/>
<evidence type="ECO:0000256" key="3">
    <source>
        <dbReference type="ARBA" id="ARBA00004752"/>
    </source>
</evidence>
<dbReference type="OrthoDB" id="9766909at2"/>
<evidence type="ECO:0000256" key="1">
    <source>
        <dbReference type="ARBA" id="ARBA00002624"/>
    </source>
</evidence>
<dbReference type="InterPro" id="IPR001264">
    <property type="entry name" value="Glyco_trans_51"/>
</dbReference>
<dbReference type="GO" id="GO:0008360">
    <property type="term" value="P:regulation of cell shape"/>
    <property type="evidence" value="ECO:0007669"/>
    <property type="project" value="UniProtKB-KW"/>
</dbReference>
<evidence type="ECO:0000256" key="8">
    <source>
        <dbReference type="ARBA" id="ARBA00022645"/>
    </source>
</evidence>
<dbReference type="SUPFAM" id="SSF56601">
    <property type="entry name" value="beta-lactamase/transpeptidase-like"/>
    <property type="match status" value="1"/>
</dbReference>
<evidence type="ECO:0000256" key="27">
    <source>
        <dbReference type="SAM" id="Phobius"/>
    </source>
</evidence>
<keyword evidence="10" id="KW-0328">Glycosyltransferase</keyword>
<evidence type="ECO:0000256" key="5">
    <source>
        <dbReference type="ARBA" id="ARBA00007739"/>
    </source>
</evidence>
<keyword evidence="13" id="KW-0378">Hydrolase</keyword>
<evidence type="ECO:0000256" key="12">
    <source>
        <dbReference type="ARBA" id="ARBA00022692"/>
    </source>
</evidence>
<comment type="catalytic activity">
    <reaction evidence="24">
        <text>[GlcNAc-(1-&gt;4)-Mur2Ac(oyl-L-Ala-gamma-D-Glu-L-Lys-D-Ala-D-Ala)](n)-di-trans,octa-cis-undecaprenyl diphosphate + beta-D-GlcNAc-(1-&gt;4)-Mur2Ac(oyl-L-Ala-gamma-D-Glu-L-Lys-D-Ala-D-Ala)-di-trans,octa-cis-undecaprenyl diphosphate = [GlcNAc-(1-&gt;4)-Mur2Ac(oyl-L-Ala-gamma-D-Glu-L-Lys-D-Ala-D-Ala)](n+1)-di-trans,octa-cis-undecaprenyl diphosphate + di-trans,octa-cis-undecaprenyl diphosphate + H(+)</text>
        <dbReference type="Rhea" id="RHEA:23708"/>
        <dbReference type="Rhea" id="RHEA-COMP:9602"/>
        <dbReference type="Rhea" id="RHEA-COMP:9603"/>
        <dbReference type="ChEBI" id="CHEBI:15378"/>
        <dbReference type="ChEBI" id="CHEBI:58405"/>
        <dbReference type="ChEBI" id="CHEBI:60033"/>
        <dbReference type="ChEBI" id="CHEBI:78435"/>
        <dbReference type="EC" id="2.4.99.28"/>
    </reaction>
</comment>
<dbReference type="EC" id="2.4.99.28" evidence="23"/>
<evidence type="ECO:0000256" key="15">
    <source>
        <dbReference type="ARBA" id="ARBA00022968"/>
    </source>
</evidence>
<dbReference type="GO" id="GO:0006508">
    <property type="term" value="P:proteolysis"/>
    <property type="evidence" value="ECO:0007669"/>
    <property type="project" value="UniProtKB-KW"/>
</dbReference>
<gene>
    <name evidence="30" type="ORF">SAMN05661086_01224</name>
</gene>
<protein>
    <recommendedName>
        <fullName evidence="7">Penicillin-binding protein 1A</fullName>
        <ecNumber evidence="23">2.4.99.28</ecNumber>
        <ecNumber evidence="6">3.4.16.4</ecNumber>
    </recommendedName>
</protein>
<dbReference type="NCBIfam" id="TIGR02074">
    <property type="entry name" value="PBP_1a_fam"/>
    <property type="match status" value="1"/>
</dbReference>
<dbReference type="GO" id="GO:0009252">
    <property type="term" value="P:peptidoglycan biosynthetic process"/>
    <property type="evidence" value="ECO:0007669"/>
    <property type="project" value="UniProtKB-UniPathway"/>
</dbReference>
<dbReference type="Gene3D" id="3.40.710.10">
    <property type="entry name" value="DD-peptidase/beta-lactamase superfamily"/>
    <property type="match status" value="1"/>
</dbReference>
<evidence type="ECO:0000256" key="11">
    <source>
        <dbReference type="ARBA" id="ARBA00022679"/>
    </source>
</evidence>
<keyword evidence="8" id="KW-0121">Carboxypeptidase</keyword>
<feature type="domain" description="Glycosyl transferase family 51" evidence="29">
    <location>
        <begin position="81"/>
        <end position="258"/>
    </location>
</feature>
<dbReference type="GO" id="GO:0008658">
    <property type="term" value="F:penicillin binding"/>
    <property type="evidence" value="ECO:0007669"/>
    <property type="project" value="InterPro"/>
</dbReference>
<feature type="domain" description="Penicillin-binding protein transpeptidase" evidence="28">
    <location>
        <begin position="380"/>
        <end position="648"/>
    </location>
</feature>
<reference evidence="30 31" key="1">
    <citation type="submission" date="2016-10" db="EMBL/GenBank/DDBJ databases">
        <authorList>
            <person name="de Groot N.N."/>
        </authorList>
    </citation>
    <scope>NUCLEOTIDE SEQUENCE [LARGE SCALE GENOMIC DNA]</scope>
    <source>
        <strain evidence="30 31">743A</strain>
    </source>
</reference>
<evidence type="ECO:0000256" key="20">
    <source>
        <dbReference type="ARBA" id="ARBA00023268"/>
    </source>
</evidence>
<evidence type="ECO:0000256" key="13">
    <source>
        <dbReference type="ARBA" id="ARBA00022801"/>
    </source>
</evidence>
<keyword evidence="31" id="KW-1185">Reference proteome</keyword>
<keyword evidence="18 27" id="KW-0472">Membrane</keyword>
<organism evidence="30 31">
    <name type="scientific">Anaeromicropila populeti</name>
    <dbReference type="NCBI Taxonomy" id="37658"/>
    <lineage>
        <taxon>Bacteria</taxon>
        <taxon>Bacillati</taxon>
        <taxon>Bacillota</taxon>
        <taxon>Clostridia</taxon>
        <taxon>Lachnospirales</taxon>
        <taxon>Lachnospiraceae</taxon>
        <taxon>Anaeromicropila</taxon>
    </lineage>
</organism>
<keyword evidence="15" id="KW-0735">Signal-anchor</keyword>
<keyword evidence="16" id="KW-0573">Peptidoglycan synthesis</keyword>
<dbReference type="PANTHER" id="PTHR32282:SF33">
    <property type="entry name" value="PEPTIDOGLYCAN GLYCOSYLTRANSFERASE"/>
    <property type="match status" value="1"/>
</dbReference>
<evidence type="ECO:0000259" key="28">
    <source>
        <dbReference type="Pfam" id="PF00905"/>
    </source>
</evidence>
<evidence type="ECO:0000313" key="31">
    <source>
        <dbReference type="Proteomes" id="UP000199659"/>
    </source>
</evidence>
<comment type="function">
    <text evidence="1">Cell wall formation. Synthesis of cross-linked peptidoglycan from the lipid intermediates. The enzyme has a penicillin-insensitive transglycosylase N-terminal domain (formation of linear glycan strands) and a penicillin-sensitive transpeptidase C-terminal domain (cross-linking of the peptide subunits).</text>
</comment>
<keyword evidence="14" id="KW-0133">Cell shape</keyword>
<keyword evidence="19" id="KW-0046">Antibiotic resistance</keyword>
<sequence length="782" mass="88829">MGKKLKKKKRKHSRGYYIFTMAFKITFLITLMIGLIGGVWFYFAYGKDILQLQKEAKILVRESSVDTFRQTETSLVYGANGKLLMSMKGEKDSYYIAYEDIPDEAKQAMIAIEDKNFTIHHGVDWKGVMRAAWMLVKHRGQVTQGASTITQQLSRNIFLTHEVSWERKIKEMFIAFELEKKYSKAQILEFYLNNIYFANGYYGIQAASKGYFNVTVDKLSLSQIAFLCAIPNNPTLYDPIDHLENTLKRRDRILYQMKTDKWIVQEIYEDAIAETIELDVKSVSKKNYVATYIIYCATRALMSQNGFEFKNEFSSEDEKAAYETSYSDMYTQCQQSLYSGGYRIYTSIDMTKQKKLQNAVNEELKSFDEKSEDGIYKLQGAAVSIENKTGRVVAIVGGRNQKSVGYTLNRGFQSFRQPGSSIKPLVVYTPAFELGYTPNSKVKDEKLKDGPKNSDNTYLGVIPIRTAVAKSKNTIAWKLFEEITPKAGLAYVLKMNFAKIQESDYGLASALGGLTIGASPVEMASGYAALENDGVYREPTCIVKITDAQGYEIVPEQITKKRIYEKNASRMMVSCMNTVMTSGTGAGIKLSNMTCAGKTGTTNDKKDGWFVGFTRYYTTSVWVGYDIPQTLSDLQGASYPGRIWKAYMEWLHEDLEDKPFEEYEDTKDEKNEVQPTEEEIDYKEEDMHLEFSEEPEEEAPEEEWSEEGDEPIEEPLSTDGVEGYGGDVVDEPEWDEDENEENMEEEPDEAQEDGQDDVTENSETSEEDSGADTEPQDGEVVE</sequence>
<dbReference type="RefSeq" id="WP_092559818.1">
    <property type="nucleotide sequence ID" value="NZ_FOYZ01000004.1"/>
</dbReference>
<evidence type="ECO:0000256" key="26">
    <source>
        <dbReference type="SAM" id="MobiDB-lite"/>
    </source>
</evidence>
<evidence type="ECO:0000256" key="23">
    <source>
        <dbReference type="ARBA" id="ARBA00044770"/>
    </source>
</evidence>
<dbReference type="GO" id="GO:0046677">
    <property type="term" value="P:response to antibiotic"/>
    <property type="evidence" value="ECO:0007669"/>
    <property type="project" value="UniProtKB-KW"/>
</dbReference>
<evidence type="ECO:0000313" key="30">
    <source>
        <dbReference type="EMBL" id="SFR71462.1"/>
    </source>
</evidence>
<evidence type="ECO:0000256" key="22">
    <source>
        <dbReference type="ARBA" id="ARBA00034000"/>
    </source>
</evidence>
<feature type="region of interest" description="Disordered" evidence="26">
    <location>
        <begin position="661"/>
        <end position="782"/>
    </location>
</feature>
<evidence type="ECO:0000256" key="17">
    <source>
        <dbReference type="ARBA" id="ARBA00022989"/>
    </source>
</evidence>
<evidence type="ECO:0000256" key="6">
    <source>
        <dbReference type="ARBA" id="ARBA00012448"/>
    </source>
</evidence>
<proteinExistence type="inferred from homology"/>
<dbReference type="GO" id="GO:0009002">
    <property type="term" value="F:serine-type D-Ala-D-Ala carboxypeptidase activity"/>
    <property type="evidence" value="ECO:0007669"/>
    <property type="project" value="UniProtKB-EC"/>
</dbReference>
<evidence type="ECO:0000256" key="9">
    <source>
        <dbReference type="ARBA" id="ARBA00022670"/>
    </source>
</evidence>
<evidence type="ECO:0000256" key="21">
    <source>
        <dbReference type="ARBA" id="ARBA00023316"/>
    </source>
</evidence>
<dbReference type="InterPro" id="IPR023346">
    <property type="entry name" value="Lysozyme-like_dom_sf"/>
</dbReference>
<dbReference type="InterPro" id="IPR012338">
    <property type="entry name" value="Beta-lactam/transpept-like"/>
</dbReference>
<feature type="compositionally biased region" description="Basic and acidic residues" evidence="26">
    <location>
        <begin position="661"/>
        <end position="672"/>
    </location>
</feature>
<evidence type="ECO:0000256" key="10">
    <source>
        <dbReference type="ARBA" id="ARBA00022676"/>
    </source>
</evidence>
<dbReference type="SUPFAM" id="SSF53955">
    <property type="entry name" value="Lysozyme-like"/>
    <property type="match status" value="1"/>
</dbReference>
<dbReference type="AlphaFoldDB" id="A0A1I6IXI5"/>
<comment type="catalytic activity">
    <reaction evidence="22">
        <text>Preferential cleavage: (Ac)2-L-Lys-D-Ala-|-D-Ala. Also transpeptidation of peptidyl-alanyl moieties that are N-acyl substituents of D-alanine.</text>
        <dbReference type="EC" id="3.4.16.4"/>
    </reaction>
</comment>
<accession>A0A1I6IXI5</accession>
<keyword evidence="21" id="KW-0961">Cell wall biogenesis/degradation</keyword>
<evidence type="ECO:0000256" key="25">
    <source>
        <dbReference type="ARBA" id="ARBA00060592"/>
    </source>
</evidence>
<evidence type="ECO:0000256" key="4">
    <source>
        <dbReference type="ARBA" id="ARBA00007090"/>
    </source>
</evidence>
<evidence type="ECO:0000256" key="24">
    <source>
        <dbReference type="ARBA" id="ARBA00049902"/>
    </source>
</evidence>
<keyword evidence="17 27" id="KW-1133">Transmembrane helix</keyword>
<comment type="pathway">
    <text evidence="25">Glycan biosynthesis.</text>
</comment>
<keyword evidence="20" id="KW-0511">Multifunctional enzyme</keyword>
<dbReference type="GO" id="GO:0005886">
    <property type="term" value="C:plasma membrane"/>
    <property type="evidence" value="ECO:0007669"/>
    <property type="project" value="UniProtKB-SubCell"/>
</dbReference>
<name>A0A1I6IXI5_9FIRM</name>
<dbReference type="Gene3D" id="1.10.3810.10">
    <property type="entry name" value="Biosynthetic peptidoglycan transglycosylase-like"/>
    <property type="match status" value="1"/>
</dbReference>
<evidence type="ECO:0000259" key="29">
    <source>
        <dbReference type="Pfam" id="PF00912"/>
    </source>
</evidence>
<comment type="pathway">
    <text evidence="3">Cell wall biogenesis; peptidoglycan biosynthesis.</text>
</comment>
<dbReference type="GO" id="GO:0008955">
    <property type="term" value="F:peptidoglycan glycosyltransferase activity"/>
    <property type="evidence" value="ECO:0007669"/>
    <property type="project" value="UniProtKB-EC"/>
</dbReference>
<dbReference type="InterPro" id="IPR036950">
    <property type="entry name" value="PBP_transglycosylase"/>
</dbReference>
<dbReference type="FunFam" id="1.10.3810.10:FF:000001">
    <property type="entry name" value="Penicillin-binding protein 1A"/>
    <property type="match status" value="1"/>
</dbReference>
<evidence type="ECO:0000256" key="19">
    <source>
        <dbReference type="ARBA" id="ARBA00023251"/>
    </source>
</evidence>
<comment type="similarity">
    <text evidence="4">In the C-terminal section; belongs to the transpeptidase family.</text>
</comment>
<dbReference type="Pfam" id="PF00905">
    <property type="entry name" value="Transpeptidase"/>
    <property type="match status" value="1"/>
</dbReference>
<dbReference type="UniPathway" id="UPA00219"/>
<dbReference type="PANTHER" id="PTHR32282">
    <property type="entry name" value="BINDING PROTEIN TRANSPEPTIDASE, PUTATIVE-RELATED"/>
    <property type="match status" value="1"/>
</dbReference>